<dbReference type="RefSeq" id="XP_001707287.1">
    <property type="nucleotide sequence ID" value="XM_001707235.1"/>
</dbReference>
<dbReference type="AlphaFoldDB" id="A8BFK6"/>
<keyword evidence="1" id="KW-0251">Elongation factor</keyword>
<dbReference type="STRING" id="184922.A8BFK6"/>
<dbReference type="SUPFAM" id="SSF52540">
    <property type="entry name" value="P-loop containing nucleoside triphosphate hydrolases"/>
    <property type="match status" value="1"/>
</dbReference>
<dbReference type="PANTHER" id="PTHR42908:SF3">
    <property type="entry name" value="ELONGATION FACTOR-LIKE GTPASE 1"/>
    <property type="match status" value="1"/>
</dbReference>
<dbReference type="KEGG" id="gla:GL50803_0012055"/>
<name>A8BFK6_GIAIC</name>
<evidence type="ECO:0000313" key="1">
    <source>
        <dbReference type="EMBL" id="KAE8303422.1"/>
    </source>
</evidence>
<dbReference type="GO" id="GO:0003743">
    <property type="term" value="F:translation initiation factor activity"/>
    <property type="evidence" value="ECO:0000318"/>
    <property type="project" value="GO_Central"/>
</dbReference>
<dbReference type="GeneID" id="5700186"/>
<dbReference type="GO" id="GO:0001731">
    <property type="term" value="P:formation of translation preinitiation complex"/>
    <property type="evidence" value="ECO:0000318"/>
    <property type="project" value="GO_Central"/>
</dbReference>
<dbReference type="NCBIfam" id="TIGR00231">
    <property type="entry name" value="small_GTP"/>
    <property type="match status" value="1"/>
</dbReference>
<dbReference type="EMBL" id="AACB03000002">
    <property type="protein sequence ID" value="KAE8303422.1"/>
    <property type="molecule type" value="Genomic_DNA"/>
</dbReference>
<dbReference type="GO" id="GO:0005525">
    <property type="term" value="F:GTP binding"/>
    <property type="evidence" value="ECO:0007669"/>
    <property type="project" value="InterPro"/>
</dbReference>
<dbReference type="Proteomes" id="UP000001548">
    <property type="component" value="Unassembled WGS sequence"/>
</dbReference>
<dbReference type="PANTHER" id="PTHR42908">
    <property type="entry name" value="TRANSLATION ELONGATION FACTOR-RELATED"/>
    <property type="match status" value="1"/>
</dbReference>
<dbReference type="GO" id="GO:0003746">
    <property type="term" value="F:translation elongation factor activity"/>
    <property type="evidence" value="ECO:0007669"/>
    <property type="project" value="UniProtKB-KW"/>
</dbReference>
<accession>A8BFK6</accession>
<keyword evidence="2" id="KW-1185">Reference proteome</keyword>
<dbReference type="HOGENOM" id="CLU_271102_0_0_1"/>
<dbReference type="VEuPathDB" id="GiardiaDB:GL50803_12055"/>
<dbReference type="Gene3D" id="3.30.70.870">
    <property type="entry name" value="Elongation Factor G (Translational Gtpase), domain 3"/>
    <property type="match status" value="1"/>
</dbReference>
<keyword evidence="1" id="KW-0648">Protein biosynthesis</keyword>
<dbReference type="PROSITE" id="PS51722">
    <property type="entry name" value="G_TR_2"/>
    <property type="match status" value="1"/>
</dbReference>
<dbReference type="GO" id="GO:0003924">
    <property type="term" value="F:GTPase activity"/>
    <property type="evidence" value="ECO:0007669"/>
    <property type="project" value="InterPro"/>
</dbReference>
<evidence type="ECO:0000313" key="2">
    <source>
        <dbReference type="Proteomes" id="UP000001548"/>
    </source>
</evidence>
<gene>
    <name evidence="1" type="ORF">GL50803_0012055</name>
</gene>
<dbReference type="GO" id="GO:0005850">
    <property type="term" value="C:eukaryotic translation initiation factor 2 complex"/>
    <property type="evidence" value="ECO:0000318"/>
    <property type="project" value="GO_Central"/>
</dbReference>
<organism evidence="1 2">
    <name type="scientific">Giardia intestinalis (strain ATCC 50803 / WB clone C6)</name>
    <name type="common">Giardia lamblia</name>
    <dbReference type="NCBI Taxonomy" id="184922"/>
    <lineage>
        <taxon>Eukaryota</taxon>
        <taxon>Metamonada</taxon>
        <taxon>Diplomonadida</taxon>
        <taxon>Hexamitidae</taxon>
        <taxon>Giardiinae</taxon>
        <taxon>Giardia</taxon>
    </lineage>
</organism>
<proteinExistence type="predicted"/>
<dbReference type="InterPro" id="IPR005225">
    <property type="entry name" value="Small_GTP-bd"/>
</dbReference>
<comment type="caution">
    <text evidence="1">The sequence shown here is derived from an EMBL/GenBank/DDBJ whole genome shotgun (WGS) entry which is preliminary data.</text>
</comment>
<dbReference type="SUPFAM" id="SSF54980">
    <property type="entry name" value="EF-G C-terminal domain-like"/>
    <property type="match status" value="1"/>
</dbReference>
<dbReference type="OMA" id="YTEQERC"/>
<dbReference type="Pfam" id="PF00009">
    <property type="entry name" value="GTP_EFTU"/>
    <property type="match status" value="1"/>
</dbReference>
<dbReference type="Gene3D" id="3.40.50.300">
    <property type="entry name" value="P-loop containing nucleotide triphosphate hydrolases"/>
    <property type="match status" value="1"/>
</dbReference>
<dbReference type="InterPro" id="IPR000795">
    <property type="entry name" value="T_Tr_GTP-bd_dom"/>
</dbReference>
<dbReference type="InterPro" id="IPR035647">
    <property type="entry name" value="EFG_III/V"/>
</dbReference>
<dbReference type="PRINTS" id="PR00315">
    <property type="entry name" value="ELONGATNFCT"/>
</dbReference>
<sequence>MDHANLAMTIQSKPQHVRNICVCAHIDHGKTTLVDTLLASNNLIAKEHSGQLRYMDYLYTEQERCITMKASAVSLLHLSDNQMIVDLFKDQSTDSAKAMRVPLLMNVIDTPGHCDFSHEVLAAVSICDGAFLLVDAIEGVASQTLGVLKHLIKLQIDIVLVINKLDRLYNELNMEPLEAYFHLLKLIDESNAAYNSVWTEVEGKPAAQQDHFSPIKDNVVFASAIGGWGFTISSFAQILAEKYPFIASPNHDRTLLYKNLWDAAVAVDLTNGCFRTVKKSLAPAFVTLILESVWAVLACSKLDTEAAFKKLSKMYRKCMGKPLEQVTINNSSTAQLIKSFLSDWLSLSNVIFNAAVISIHNPLLSNNIIAKGVRTALDTRSLDLFNKVTPTVILCGKVLNEKDLDLPQKTRLSAEDRRSFLLCKILAGSVAVDQSFTLLAYTEKESTCKLGISTVLKGFYCPMIQSIVPYTATVPHEGNICIVEVSTTVPFGSLLTDLNTAFHIDKEMDAILSSYKSQHILTETTHRDTSDLGLSAASGKRSEKGLEENQLKALKRIVKRLDGLRYIEAPSPLIHVSIAPISLKGYPQLISALNLLCTIDSSAIYSISSVNGEIILAVSGDVHLDRCCEQLDSFLIDIYGRDCDEGYYVIRDSILHLKEHVMPGKCASVTPFGEPPEFLQVALTDHVLSLQSAHAGEGGAAVVLETSLEDAFFDDCFGVGIDEGHATVQISSEQGSDPHEHSQNSLDKGAPDYDSMCAAVASTDITLKEIFNKIDVHSAALSREQSCDMDALQSVVKVCNRFVQIQNLDILKYYHQLCGKNLVTAPVLSSFIPGLSFSKCGHPMGAELLQIKVFKDRVVLTRHTVAFICTANSHIKAVLSSRSPEEPNIVPIYIDTSSNGEIDDYECALFYHSLSGDLHAGLSVALIEAFKILISAGPLCEEPVTNLALIALHNVVDVKSMLMTDFLEQYQSCAIESWFLSSFLDKFHIRSSLSYVAVIPSFLGVMQSALAYSNVGIAEPFIKAIIRAPPQFNIQNLLACFERMRCIKDYVDFKPNGSSEFTVYVPSSNSLLFQIELRKESSGRLNLGLQPYKYLVLKEDPRHSDIALDDEELIEWGQQGRYRELLTNDEDKNKRKDALSFVCGRYLSRRLQISTGLHYSGFNNAKRLVEMMKKDKGLLVLQGMVVEAEKQRTIRRNR</sequence>
<reference evidence="1 2" key="1">
    <citation type="journal article" date="2007" name="Science">
        <title>Genomic minimalism in the early diverging intestinal parasite Giardia lamblia.</title>
        <authorList>
            <person name="Morrison H.G."/>
            <person name="McArthur A.G."/>
            <person name="Gillin F.D."/>
            <person name="Aley S.B."/>
            <person name="Adam R.D."/>
            <person name="Olsen G.J."/>
            <person name="Best A.A."/>
            <person name="Cande W.Z."/>
            <person name="Chen F."/>
            <person name="Cipriano M.J."/>
            <person name="Davids B.J."/>
            <person name="Dawson S.C."/>
            <person name="Elmendorf H.G."/>
            <person name="Hehl A.B."/>
            <person name="Holder M.E."/>
            <person name="Huse S.M."/>
            <person name="Kim U.U."/>
            <person name="Lasek-Nesselquist E."/>
            <person name="Manning G."/>
            <person name="Nigam A."/>
            <person name="Nixon J.E."/>
            <person name="Palm D."/>
            <person name="Passamaneck N.E."/>
            <person name="Prabhu A."/>
            <person name="Reich C.I."/>
            <person name="Reiner D.S."/>
            <person name="Samuelson J."/>
            <person name="Svard S.G."/>
            <person name="Sogin M.L."/>
        </authorList>
    </citation>
    <scope>NUCLEOTIDE SEQUENCE [LARGE SCALE GENOMIC DNA]</scope>
    <source>
        <strain evidence="1 2">WB C6</strain>
    </source>
</reference>
<protein>
    <submittedName>
        <fullName evidence="1">Elongation factor 2</fullName>
    </submittedName>
</protein>
<dbReference type="InterPro" id="IPR027417">
    <property type="entry name" value="P-loop_NTPase"/>
</dbReference>